<gene>
    <name evidence="2" type="ORF">FHG89_16905</name>
</gene>
<organism evidence="2 3">
    <name type="scientific">Micromonospora orduensis</name>
    <dbReference type="NCBI Taxonomy" id="1420891"/>
    <lineage>
        <taxon>Bacteria</taxon>
        <taxon>Bacillati</taxon>
        <taxon>Actinomycetota</taxon>
        <taxon>Actinomycetes</taxon>
        <taxon>Micromonosporales</taxon>
        <taxon>Micromonosporaceae</taxon>
        <taxon>Micromonospora</taxon>
    </lineage>
</organism>
<reference evidence="2 3" key="1">
    <citation type="submission" date="2019-06" db="EMBL/GenBank/DDBJ databases">
        <title>Micromonospora ordensis sp. nov., isolated from deep marine sediment.</title>
        <authorList>
            <person name="Veyisoglu A."/>
            <person name="Carro L."/>
            <person name="Klenk H.-P."/>
            <person name="Sahin N."/>
        </authorList>
    </citation>
    <scope>NUCLEOTIDE SEQUENCE [LARGE SCALE GENOMIC DNA]</scope>
    <source>
        <strain evidence="2 3">S2509</strain>
    </source>
</reference>
<feature type="compositionally biased region" description="Pro residues" evidence="1">
    <location>
        <begin position="35"/>
        <end position="46"/>
    </location>
</feature>
<proteinExistence type="predicted"/>
<accession>A0A5C4QLC4</accession>
<dbReference type="EMBL" id="VDFY01000164">
    <property type="protein sequence ID" value="TNH27872.1"/>
    <property type="molecule type" value="Genomic_DNA"/>
</dbReference>
<name>A0A5C4QLC4_9ACTN</name>
<protein>
    <submittedName>
        <fullName evidence="2">Uncharacterized protein</fullName>
    </submittedName>
</protein>
<dbReference type="Proteomes" id="UP000306145">
    <property type="component" value="Unassembled WGS sequence"/>
</dbReference>
<keyword evidence="3" id="KW-1185">Reference proteome</keyword>
<evidence type="ECO:0000256" key="1">
    <source>
        <dbReference type="SAM" id="MobiDB-lite"/>
    </source>
</evidence>
<evidence type="ECO:0000313" key="2">
    <source>
        <dbReference type="EMBL" id="TNH27872.1"/>
    </source>
</evidence>
<sequence>MSGSPPVRSPVGRPPSERRRSPAAWPAASGWRPGPGVPSRPAPWPPSRAGRGAPAAERNPVPRRSSGEDSRSPTGVSTRRRSAVDAATVASRGRTDSPPDRASI</sequence>
<dbReference type="AlphaFoldDB" id="A0A5C4QLC4"/>
<evidence type="ECO:0000313" key="3">
    <source>
        <dbReference type="Proteomes" id="UP000306145"/>
    </source>
</evidence>
<feature type="compositionally biased region" description="Basic and acidic residues" evidence="1">
    <location>
        <begin position="93"/>
        <end position="104"/>
    </location>
</feature>
<feature type="region of interest" description="Disordered" evidence="1">
    <location>
        <begin position="1"/>
        <end position="104"/>
    </location>
</feature>
<feature type="compositionally biased region" description="Low complexity" evidence="1">
    <location>
        <begin position="47"/>
        <end position="56"/>
    </location>
</feature>
<feature type="compositionally biased region" description="Low complexity" evidence="1">
    <location>
        <begin position="22"/>
        <end position="34"/>
    </location>
</feature>
<comment type="caution">
    <text evidence="2">The sequence shown here is derived from an EMBL/GenBank/DDBJ whole genome shotgun (WGS) entry which is preliminary data.</text>
</comment>
<feature type="compositionally biased region" description="Low complexity" evidence="1">
    <location>
        <begin position="1"/>
        <end position="11"/>
    </location>
</feature>